<reference evidence="1" key="1">
    <citation type="submission" date="2021-06" db="EMBL/GenBank/DDBJ databases">
        <authorList>
            <person name="Kallberg Y."/>
            <person name="Tangrot J."/>
            <person name="Rosling A."/>
        </authorList>
    </citation>
    <scope>NUCLEOTIDE SEQUENCE</scope>
    <source>
        <strain evidence="1">IL203A</strain>
    </source>
</reference>
<protein>
    <submittedName>
        <fullName evidence="1">1456_t:CDS:1</fullName>
    </submittedName>
</protein>
<proteinExistence type="predicted"/>
<keyword evidence="2" id="KW-1185">Reference proteome</keyword>
<sequence length="55" mass="6097">ETELTQKGFDCGIGLCFMFSGLRSAELFWVSSGVPSRVEEATRLLRRLGRGSVVF</sequence>
<gene>
    <name evidence="1" type="ORF">DHETER_LOCUS5547</name>
</gene>
<feature type="non-terminal residue" evidence="1">
    <location>
        <position position="1"/>
    </location>
</feature>
<evidence type="ECO:0000313" key="2">
    <source>
        <dbReference type="Proteomes" id="UP000789702"/>
    </source>
</evidence>
<dbReference type="EMBL" id="CAJVPU010006271">
    <property type="protein sequence ID" value="CAG8558740.1"/>
    <property type="molecule type" value="Genomic_DNA"/>
</dbReference>
<name>A0ACA9M3Y9_9GLOM</name>
<comment type="caution">
    <text evidence="1">The sequence shown here is derived from an EMBL/GenBank/DDBJ whole genome shotgun (WGS) entry which is preliminary data.</text>
</comment>
<evidence type="ECO:0000313" key="1">
    <source>
        <dbReference type="EMBL" id="CAG8558740.1"/>
    </source>
</evidence>
<accession>A0ACA9M3Y9</accession>
<dbReference type="Proteomes" id="UP000789702">
    <property type="component" value="Unassembled WGS sequence"/>
</dbReference>
<organism evidence="1 2">
    <name type="scientific">Dentiscutata heterogama</name>
    <dbReference type="NCBI Taxonomy" id="1316150"/>
    <lineage>
        <taxon>Eukaryota</taxon>
        <taxon>Fungi</taxon>
        <taxon>Fungi incertae sedis</taxon>
        <taxon>Mucoromycota</taxon>
        <taxon>Glomeromycotina</taxon>
        <taxon>Glomeromycetes</taxon>
        <taxon>Diversisporales</taxon>
        <taxon>Gigasporaceae</taxon>
        <taxon>Dentiscutata</taxon>
    </lineage>
</organism>